<feature type="region of interest" description="Disordered" evidence="1">
    <location>
        <begin position="103"/>
        <end position="122"/>
    </location>
</feature>
<protein>
    <submittedName>
        <fullName evidence="2">DUF3467 domain-containing protein</fullName>
    </submittedName>
</protein>
<keyword evidence="3" id="KW-1185">Reference proteome</keyword>
<dbReference type="Pfam" id="PF11950">
    <property type="entry name" value="DUF3467"/>
    <property type="match status" value="1"/>
</dbReference>
<organism evidence="2 3">
    <name type="scientific">Phototrophicus methaneseepsis</name>
    <dbReference type="NCBI Taxonomy" id="2710758"/>
    <lineage>
        <taxon>Bacteria</taxon>
        <taxon>Bacillati</taxon>
        <taxon>Chloroflexota</taxon>
        <taxon>Candidatus Thermofontia</taxon>
        <taxon>Phototrophicales</taxon>
        <taxon>Phototrophicaceae</taxon>
        <taxon>Phototrophicus</taxon>
    </lineage>
</organism>
<reference evidence="2 3" key="1">
    <citation type="submission" date="2020-02" db="EMBL/GenBank/DDBJ databases">
        <authorList>
            <person name="Zheng R.K."/>
            <person name="Sun C.M."/>
        </authorList>
    </citation>
    <scope>NUCLEOTIDE SEQUENCE [LARGE SCALE GENOMIC DNA]</scope>
    <source>
        <strain evidence="3">rifampicinis</strain>
    </source>
</reference>
<dbReference type="AlphaFoldDB" id="A0A7S8IE88"/>
<dbReference type="Proteomes" id="UP000594468">
    <property type="component" value="Chromosome"/>
</dbReference>
<name>A0A7S8IE88_9CHLR</name>
<sequence>MQPKNPNPKRRQLRIEMPKDPASYANAVMISNSATHTEVIFDFMQVMPNDPRARIQNRIVMTPMHAKMFLNALRQNIERFEANHGEIEVPQSSASLADQLFRGVVGPESDDSDDEDNGDADG</sequence>
<accession>A0A7S8IE88</accession>
<evidence type="ECO:0000256" key="1">
    <source>
        <dbReference type="SAM" id="MobiDB-lite"/>
    </source>
</evidence>
<dbReference type="InterPro" id="IPR021857">
    <property type="entry name" value="DUF3467"/>
</dbReference>
<feature type="compositionally biased region" description="Acidic residues" evidence="1">
    <location>
        <begin position="108"/>
        <end position="122"/>
    </location>
</feature>
<gene>
    <name evidence="2" type="ORF">G4Y79_21955</name>
</gene>
<dbReference type="RefSeq" id="WP_195170386.1">
    <property type="nucleotide sequence ID" value="NZ_CP062983.1"/>
</dbReference>
<proteinExistence type="predicted"/>
<dbReference type="EMBL" id="CP062983">
    <property type="protein sequence ID" value="QPC82317.1"/>
    <property type="molecule type" value="Genomic_DNA"/>
</dbReference>
<evidence type="ECO:0000313" key="2">
    <source>
        <dbReference type="EMBL" id="QPC82317.1"/>
    </source>
</evidence>
<evidence type="ECO:0000313" key="3">
    <source>
        <dbReference type="Proteomes" id="UP000594468"/>
    </source>
</evidence>
<dbReference type="KEGG" id="pmet:G4Y79_21955"/>